<proteinExistence type="predicted"/>
<sequence length="218" mass="25777">MHRAEKKVAKKHLASGLRGDKTAWFWKGKAQRFVEQKMNEYKGWQKMRFPEDPAVHRICKRLANITIAKAKSTERQGEKFIFRLVKAWYRVTDQGRVVYLPWNFEWRPILIDRILNAIYVHIWELKLQNCSHKKVKLLECDFKCLCGIVVVVSLRRQKVRGCSQGGQDLCIVFSFKWRLPKPFPTFVRTNTLFLPLFALVARIQVRMDLHVDCMTLIT</sequence>
<name>A0A3P7V842_HAEPC</name>
<accession>A0A3P7V842</accession>
<reference evidence="1 2" key="1">
    <citation type="submission" date="2018-11" db="EMBL/GenBank/DDBJ databases">
        <authorList>
            <consortium name="Pathogen Informatics"/>
        </authorList>
    </citation>
    <scope>NUCLEOTIDE SEQUENCE [LARGE SCALE GENOMIC DNA]</scope>
    <source>
        <strain evidence="1 2">MHpl1</strain>
    </source>
</reference>
<organism evidence="1 2">
    <name type="scientific">Haemonchus placei</name>
    <name type="common">Barber's pole worm</name>
    <dbReference type="NCBI Taxonomy" id="6290"/>
    <lineage>
        <taxon>Eukaryota</taxon>
        <taxon>Metazoa</taxon>
        <taxon>Ecdysozoa</taxon>
        <taxon>Nematoda</taxon>
        <taxon>Chromadorea</taxon>
        <taxon>Rhabditida</taxon>
        <taxon>Rhabditina</taxon>
        <taxon>Rhabditomorpha</taxon>
        <taxon>Strongyloidea</taxon>
        <taxon>Trichostrongylidae</taxon>
        <taxon>Haemonchus</taxon>
    </lineage>
</organism>
<dbReference type="Proteomes" id="UP000268014">
    <property type="component" value="Unassembled WGS sequence"/>
</dbReference>
<dbReference type="AlphaFoldDB" id="A0A3P7V842"/>
<protein>
    <submittedName>
        <fullName evidence="1">Uncharacterized protein</fullName>
    </submittedName>
</protein>
<evidence type="ECO:0000313" key="2">
    <source>
        <dbReference type="Proteomes" id="UP000268014"/>
    </source>
</evidence>
<keyword evidence="2" id="KW-1185">Reference proteome</keyword>
<gene>
    <name evidence="1" type="ORF">HPLM_LOCUS7083</name>
</gene>
<evidence type="ECO:0000313" key="1">
    <source>
        <dbReference type="EMBL" id="VDO30877.1"/>
    </source>
</evidence>
<dbReference type="EMBL" id="UZAF01016596">
    <property type="protein sequence ID" value="VDO30877.1"/>
    <property type="molecule type" value="Genomic_DNA"/>
</dbReference>